<keyword evidence="1" id="KW-0472">Membrane</keyword>
<feature type="transmembrane region" description="Helical" evidence="1">
    <location>
        <begin position="67"/>
        <end position="87"/>
    </location>
</feature>
<evidence type="ECO:0000313" key="3">
    <source>
        <dbReference type="Proteomes" id="UP000003553"/>
    </source>
</evidence>
<keyword evidence="1" id="KW-1133">Transmembrane helix</keyword>
<organism evidence="2 3">
    <name type="scientific">Schaalia dentiphila ATCC 17982</name>
    <dbReference type="NCBI Taxonomy" id="411466"/>
    <lineage>
        <taxon>Bacteria</taxon>
        <taxon>Bacillati</taxon>
        <taxon>Actinomycetota</taxon>
        <taxon>Actinomycetes</taxon>
        <taxon>Actinomycetales</taxon>
        <taxon>Actinomycetaceae</taxon>
        <taxon>Schaalia</taxon>
        <taxon>Schaalia dentiphila</taxon>
    </lineage>
</organism>
<feature type="transmembrane region" description="Helical" evidence="1">
    <location>
        <begin position="144"/>
        <end position="161"/>
    </location>
</feature>
<dbReference type="AlphaFoldDB" id="A7BAL1"/>
<dbReference type="EMBL" id="AAYI02000004">
    <property type="protein sequence ID" value="EDN80235.1"/>
    <property type="molecule type" value="Genomic_DNA"/>
</dbReference>
<keyword evidence="3" id="KW-1185">Reference proteome</keyword>
<dbReference type="eggNOG" id="ENOG5031GVZ">
    <property type="taxonomic scope" value="Bacteria"/>
</dbReference>
<sequence>MVSMARSRRSGISTFFPNIFSNRDESLAGEDRWRRSEWKRAAIGIIVLAVGIAIVEGIFHLTHFQSFHTVVILVSLILTAGFPQMACDSIAPFLRPRISFVDGHVVIRGERLTSIGRLASYALFLAFAVFFIISGFIAHELVRTLHFALIPACFAYFLYSMNPLRGIKTTLSDTSTTTSTPEGITFHMARHLSVDADLDSAGSVCGSDVSFRWDQNVMISRLETVSLHVTLLADPNTYDGPWGLCCRTIGIPYTGLDALMRHFKEHPEDRPLLATPEGVDLVNDILAEAHMELVTTQRSHA</sequence>
<reference evidence="2" key="1">
    <citation type="submission" date="2007-04" db="EMBL/GenBank/DDBJ databases">
        <authorList>
            <person name="Fulton L."/>
            <person name="Clifton S."/>
            <person name="Fulton B."/>
            <person name="Xu J."/>
            <person name="Minx P."/>
            <person name="Pepin K.H."/>
            <person name="Johnson M."/>
            <person name="Thiruvilangam P."/>
            <person name="Bhonagiri V."/>
            <person name="Nash W.E."/>
            <person name="Mardis E.R."/>
            <person name="Wilson R.K."/>
        </authorList>
    </citation>
    <scope>NUCLEOTIDE SEQUENCE [LARGE SCALE GENOMIC DNA]</scope>
    <source>
        <strain evidence="2">ATCC 17982</strain>
    </source>
</reference>
<accession>A7BAL1</accession>
<comment type="caution">
    <text evidence="2">The sequence shown here is derived from an EMBL/GenBank/DDBJ whole genome shotgun (WGS) entry which is preliminary data.</text>
</comment>
<dbReference type="HOGENOM" id="CLU_1014234_0_0_11"/>
<protein>
    <submittedName>
        <fullName evidence="2">Uncharacterized protein</fullName>
    </submittedName>
</protein>
<evidence type="ECO:0000313" key="2">
    <source>
        <dbReference type="EMBL" id="EDN80235.1"/>
    </source>
</evidence>
<evidence type="ECO:0000256" key="1">
    <source>
        <dbReference type="SAM" id="Phobius"/>
    </source>
</evidence>
<name>A7BAL1_9ACTO</name>
<feature type="transmembrane region" description="Helical" evidence="1">
    <location>
        <begin position="41"/>
        <end position="61"/>
    </location>
</feature>
<gene>
    <name evidence="2" type="ORF">ACTODO_00675</name>
</gene>
<feature type="transmembrane region" description="Helical" evidence="1">
    <location>
        <begin position="118"/>
        <end position="138"/>
    </location>
</feature>
<reference evidence="2" key="2">
    <citation type="submission" date="2015-05" db="EMBL/GenBank/DDBJ databases">
        <title>Draft genome sequence of Actinomyces odontolyticus (ATCC 17982).</title>
        <authorList>
            <person name="Sudarsanam P."/>
            <person name="Ley R."/>
            <person name="Guruge J."/>
            <person name="Turnbaugh P.J."/>
            <person name="Mahowald M."/>
            <person name="Liep D."/>
            <person name="Gordon J."/>
        </authorList>
    </citation>
    <scope>NUCLEOTIDE SEQUENCE</scope>
    <source>
        <strain evidence="2">ATCC 17982</strain>
    </source>
</reference>
<dbReference type="Proteomes" id="UP000003553">
    <property type="component" value="Unassembled WGS sequence"/>
</dbReference>
<proteinExistence type="predicted"/>
<keyword evidence="1" id="KW-0812">Transmembrane</keyword>